<organism evidence="2 3">
    <name type="scientific">Paraburkholderia tuberum</name>
    <dbReference type="NCBI Taxonomy" id="157910"/>
    <lineage>
        <taxon>Bacteria</taxon>
        <taxon>Pseudomonadati</taxon>
        <taxon>Pseudomonadota</taxon>
        <taxon>Betaproteobacteria</taxon>
        <taxon>Burkholderiales</taxon>
        <taxon>Burkholderiaceae</taxon>
        <taxon>Paraburkholderia</taxon>
    </lineage>
</organism>
<protein>
    <submittedName>
        <fullName evidence="2">Uncharacterized protein</fullName>
    </submittedName>
</protein>
<dbReference type="EMBL" id="FNKX01000001">
    <property type="protein sequence ID" value="SDR09794.1"/>
    <property type="molecule type" value="Genomic_DNA"/>
</dbReference>
<keyword evidence="3" id="KW-1185">Reference proteome</keyword>
<name>A0A1H1G982_9BURK</name>
<proteinExistence type="predicted"/>
<feature type="region of interest" description="Disordered" evidence="1">
    <location>
        <begin position="92"/>
        <end position="114"/>
    </location>
</feature>
<gene>
    <name evidence="2" type="ORF">SAMN05445850_2780</name>
</gene>
<dbReference type="AlphaFoldDB" id="A0A1H1G982"/>
<evidence type="ECO:0000313" key="2">
    <source>
        <dbReference type="EMBL" id="SDR09794.1"/>
    </source>
</evidence>
<dbReference type="Proteomes" id="UP000199365">
    <property type="component" value="Unassembled WGS sequence"/>
</dbReference>
<dbReference type="RefSeq" id="WP_143037145.1">
    <property type="nucleotide sequence ID" value="NZ_FNKX01000001.1"/>
</dbReference>
<sequence length="114" mass="12278">MAWPKGVRAVKGQTTFLFLMAIALASGNTLGKEIVPVGPELAPREIGVLLKGYPMLTQQNPLAPQGVGVMLWGCEYQVGRAIITITITTEPSDPMPCKRKVAFGESPQKSPKEQ</sequence>
<accession>A0A1H1G982</accession>
<reference evidence="3" key="1">
    <citation type="submission" date="2016-10" db="EMBL/GenBank/DDBJ databases">
        <authorList>
            <person name="Varghese N."/>
            <person name="Submissions S."/>
        </authorList>
    </citation>
    <scope>NUCLEOTIDE SEQUENCE [LARGE SCALE GENOMIC DNA]</scope>
    <source>
        <strain evidence="3">DUS833</strain>
    </source>
</reference>
<dbReference type="STRING" id="157910.SAMN05445850_2780"/>
<evidence type="ECO:0000313" key="3">
    <source>
        <dbReference type="Proteomes" id="UP000199365"/>
    </source>
</evidence>
<evidence type="ECO:0000256" key="1">
    <source>
        <dbReference type="SAM" id="MobiDB-lite"/>
    </source>
</evidence>